<dbReference type="InterPro" id="IPR016876">
    <property type="entry name" value="UCP028234"/>
</dbReference>
<dbReference type="Proteomes" id="UP000281112">
    <property type="component" value="Unassembled WGS sequence"/>
</dbReference>
<dbReference type="Pfam" id="PF12847">
    <property type="entry name" value="Methyltransf_18"/>
    <property type="match status" value="1"/>
</dbReference>
<evidence type="ECO:0000313" key="1">
    <source>
        <dbReference type="EMBL" id="RQW62543.1"/>
    </source>
</evidence>
<dbReference type="EMBL" id="RJVQ01000005">
    <property type="protein sequence ID" value="RQW62543.1"/>
    <property type="molecule type" value="Genomic_DNA"/>
</dbReference>
<dbReference type="RefSeq" id="WP_124937537.1">
    <property type="nucleotide sequence ID" value="NZ_RJVQ01000005.1"/>
</dbReference>
<organism evidence="1 2">
    <name type="scientific">Vibrio viridaestus</name>
    <dbReference type="NCBI Taxonomy" id="2487322"/>
    <lineage>
        <taxon>Bacteria</taxon>
        <taxon>Pseudomonadati</taxon>
        <taxon>Pseudomonadota</taxon>
        <taxon>Gammaproteobacteria</taxon>
        <taxon>Vibrionales</taxon>
        <taxon>Vibrionaceae</taxon>
        <taxon>Vibrio</taxon>
    </lineage>
</organism>
<sequence length="211" mass="24228">MVKPVKLSKRLQQIEQMVSEKYDHIWDCCCDHGFLGAALLDSVPANPRTIHFVDIVPKLMQSLEQKLVRFYQGKRWHTHCLDVADIPLNTFSGRHLIIIAGIGGDLMIELICALKARHPTLALDFLLCPVHHQFALRKTLQKLDLRLVAESLIKDNRRFYEIIHVTSSQYGEVVSPIGESIWRSECSHQTMIIKEYLSKTLGHYRRMTQGG</sequence>
<gene>
    <name evidence="1" type="ORF">EES38_12515</name>
</gene>
<dbReference type="PIRSF" id="PIRSF028234">
    <property type="entry name" value="UCP028234"/>
    <property type="match status" value="1"/>
</dbReference>
<comment type="caution">
    <text evidence="1">The sequence shown here is derived from an EMBL/GenBank/DDBJ whole genome shotgun (WGS) entry which is preliminary data.</text>
</comment>
<keyword evidence="1" id="KW-0489">Methyltransferase</keyword>
<proteinExistence type="predicted"/>
<dbReference type="PANTHER" id="PTHR38451:SF1">
    <property type="entry name" value="TRNA (ADENINE(22)-N(1))-METHYLTRANSFERASE"/>
    <property type="match status" value="1"/>
</dbReference>
<dbReference type="InterPro" id="IPR029063">
    <property type="entry name" value="SAM-dependent_MTases_sf"/>
</dbReference>
<dbReference type="SUPFAM" id="SSF53335">
    <property type="entry name" value="S-adenosyl-L-methionine-dependent methyltransferases"/>
    <property type="match status" value="1"/>
</dbReference>
<dbReference type="GO" id="GO:0008168">
    <property type="term" value="F:methyltransferase activity"/>
    <property type="evidence" value="ECO:0007669"/>
    <property type="project" value="UniProtKB-KW"/>
</dbReference>
<dbReference type="AlphaFoldDB" id="A0A3N9TFN2"/>
<dbReference type="Gene3D" id="3.40.50.150">
    <property type="entry name" value="Vaccinia Virus protein VP39"/>
    <property type="match status" value="1"/>
</dbReference>
<dbReference type="OrthoDB" id="6862131at2"/>
<keyword evidence="2" id="KW-1185">Reference proteome</keyword>
<dbReference type="PANTHER" id="PTHR38451">
    <property type="entry name" value="TRNA (ADENINE(22)-N(1))-METHYLTRANSFERASE"/>
    <property type="match status" value="1"/>
</dbReference>
<dbReference type="GO" id="GO:0032259">
    <property type="term" value="P:methylation"/>
    <property type="evidence" value="ECO:0007669"/>
    <property type="project" value="UniProtKB-KW"/>
</dbReference>
<name>A0A3N9TFN2_9VIBR</name>
<keyword evidence="1" id="KW-0808">Transferase</keyword>
<reference evidence="1 2" key="1">
    <citation type="submission" date="2018-11" db="EMBL/GenBank/DDBJ databases">
        <title>Vibrio LJC006 sp. nov., isolated from seawater during the bloom of the enteromorpha.</title>
        <authorList>
            <person name="Liang J."/>
        </authorList>
    </citation>
    <scope>NUCLEOTIDE SEQUENCE [LARGE SCALE GENOMIC DNA]</scope>
    <source>
        <strain evidence="1 2">LJC006</strain>
    </source>
</reference>
<dbReference type="FunFam" id="3.40.50.150:FF:000442">
    <property type="entry name" value="tRNA (Adenine22-N1)-methyltransferase TrmK"/>
    <property type="match status" value="1"/>
</dbReference>
<protein>
    <submittedName>
        <fullName evidence="1">SAM-dependent methyltransferase</fullName>
    </submittedName>
</protein>
<accession>A0A3N9TFN2</accession>
<evidence type="ECO:0000313" key="2">
    <source>
        <dbReference type="Proteomes" id="UP000281112"/>
    </source>
</evidence>